<name>A0ABM7HD78_9FIRM</name>
<proteinExistence type="predicted"/>
<dbReference type="SUPFAM" id="SSF53335">
    <property type="entry name" value="S-adenosyl-L-methionine-dependent methyltransferases"/>
    <property type="match status" value="1"/>
</dbReference>
<dbReference type="InterPro" id="IPR029063">
    <property type="entry name" value="SAM-dependent_MTases_sf"/>
</dbReference>
<reference evidence="2 3" key="1">
    <citation type="journal article" date="2020" name="Int. J. Syst. Evol. Microbiol.">
        <title>Veillonella nakazawae sp. nov., an anaerobic gram-negative coccus isolated from the oral cavity of Japanese children.</title>
        <authorList>
            <person name="Mashima I."/>
            <person name="Theodorea C.F."/>
            <person name="Djais A.A."/>
            <person name="Kunihiro T."/>
            <person name="Kawamura Y."/>
            <person name="Otomo M."/>
            <person name="Saitoh M."/>
            <person name="Tamai R."/>
            <person name="Kiyoura Y."/>
        </authorList>
    </citation>
    <scope>NUCLEOTIDE SEQUENCE [LARGE SCALE GENOMIC DNA]</scope>
    <source>
        <strain evidence="2 3">T1-7</strain>
    </source>
</reference>
<organism evidence="2 3">
    <name type="scientific">Veillonella nakazawae</name>
    <dbReference type="NCBI Taxonomy" id="2682456"/>
    <lineage>
        <taxon>Bacteria</taxon>
        <taxon>Bacillati</taxon>
        <taxon>Bacillota</taxon>
        <taxon>Negativicutes</taxon>
        <taxon>Veillonellales</taxon>
        <taxon>Veillonellaceae</taxon>
        <taxon>Veillonella</taxon>
    </lineage>
</organism>
<dbReference type="Pfam" id="PF13847">
    <property type="entry name" value="Methyltransf_31"/>
    <property type="match status" value="1"/>
</dbReference>
<dbReference type="CDD" id="cd02440">
    <property type="entry name" value="AdoMet_MTases"/>
    <property type="match status" value="1"/>
</dbReference>
<evidence type="ECO:0000313" key="3">
    <source>
        <dbReference type="Proteomes" id="UP000509249"/>
    </source>
</evidence>
<evidence type="ECO:0000259" key="1">
    <source>
        <dbReference type="Pfam" id="PF13847"/>
    </source>
</evidence>
<dbReference type="RefSeq" id="WP_178885467.1">
    <property type="nucleotide sequence ID" value="NZ_AP022321.1"/>
</dbReference>
<dbReference type="Gene3D" id="3.40.50.150">
    <property type="entry name" value="Vaccinia Virus protein VP39"/>
    <property type="match status" value="1"/>
</dbReference>
<evidence type="ECO:0000313" key="2">
    <source>
        <dbReference type="EMBL" id="BBU34977.1"/>
    </source>
</evidence>
<gene>
    <name evidence="2" type="ORF">VEIT17_14230</name>
</gene>
<dbReference type="InterPro" id="IPR025714">
    <property type="entry name" value="Methyltranfer_dom"/>
</dbReference>
<sequence length="235" mass="27875">MIEINYSDDILHRSSQILCHKDITFEKLFLPYWKQYFSKYKLNKVLEIGCGLGYLSKSLSSELGFLYALDKASDVISFAINHNFASNIKYINSDILTYDSELNFDGCFAHMSIHSIGDLDTLFANVYKLLGTDALFSFSIPHPCFYHLFRAEEMKGFRYLNVREYDLNFNISLDQLSMDNKIKYYHRAISVYMEIAYKHRFRNISIDEIYPNEDIMKLYPRTWDYPKYIVFKMKK</sequence>
<accession>A0ABM7HD78</accession>
<dbReference type="EMBL" id="AP022321">
    <property type="protein sequence ID" value="BBU34977.1"/>
    <property type="molecule type" value="Genomic_DNA"/>
</dbReference>
<dbReference type="PANTHER" id="PTHR43861">
    <property type="entry name" value="TRANS-ACONITATE 2-METHYLTRANSFERASE-RELATED"/>
    <property type="match status" value="1"/>
</dbReference>
<dbReference type="Proteomes" id="UP000509249">
    <property type="component" value="Chromosome"/>
</dbReference>
<protein>
    <recommendedName>
        <fullName evidence="1">Methyltransferase domain-containing protein</fullName>
    </recommendedName>
</protein>
<keyword evidence="3" id="KW-1185">Reference proteome</keyword>
<feature type="domain" description="Methyltransferase" evidence="1">
    <location>
        <begin position="43"/>
        <end position="139"/>
    </location>
</feature>